<protein>
    <submittedName>
        <fullName evidence="3">23359_t:CDS:1</fullName>
    </submittedName>
</protein>
<dbReference type="AlphaFoldDB" id="A0A9N9NS49"/>
<evidence type="ECO:0000313" key="3">
    <source>
        <dbReference type="EMBL" id="CAG8752690.1"/>
    </source>
</evidence>
<dbReference type="Proteomes" id="UP000789759">
    <property type="component" value="Unassembled WGS sequence"/>
</dbReference>
<dbReference type="EMBL" id="CAJVQA010018213">
    <property type="protein sequence ID" value="CAG8752690.1"/>
    <property type="molecule type" value="Genomic_DNA"/>
</dbReference>
<feature type="coiled-coil region" evidence="1">
    <location>
        <begin position="10"/>
        <end position="65"/>
    </location>
</feature>
<keyword evidence="2" id="KW-0812">Transmembrane</keyword>
<keyword evidence="1" id="KW-0175">Coiled coil</keyword>
<comment type="caution">
    <text evidence="3">The sequence shown here is derived from an EMBL/GenBank/DDBJ whole genome shotgun (WGS) entry which is preliminary data.</text>
</comment>
<evidence type="ECO:0000313" key="4">
    <source>
        <dbReference type="Proteomes" id="UP000789759"/>
    </source>
</evidence>
<name>A0A9N9NS49_9GLOM</name>
<reference evidence="3" key="1">
    <citation type="submission" date="2021-06" db="EMBL/GenBank/DDBJ databases">
        <authorList>
            <person name="Kallberg Y."/>
            <person name="Tangrot J."/>
            <person name="Rosling A."/>
        </authorList>
    </citation>
    <scope>NUCLEOTIDE SEQUENCE</scope>
    <source>
        <strain evidence="3">FL966</strain>
    </source>
</reference>
<accession>A0A9N9NS49</accession>
<proteinExistence type="predicted"/>
<keyword evidence="2" id="KW-1133">Transmembrane helix</keyword>
<keyword evidence="2" id="KW-0472">Membrane</keyword>
<sequence length="139" mass="16539">MSEVPKLTGEELLQQENIKLSNEIQDIHQQNIALNADKDKLIRENARLINEIEQFELNIQQLEFCNRQLVDRNNELVEINNALKIVFNNDDTRNFFKQKMSLMKNIIINMIIIYSSIFLFFIICNKFEYTITCMPMSYK</sequence>
<keyword evidence="4" id="KW-1185">Reference proteome</keyword>
<evidence type="ECO:0000256" key="1">
    <source>
        <dbReference type="SAM" id="Coils"/>
    </source>
</evidence>
<feature type="transmembrane region" description="Helical" evidence="2">
    <location>
        <begin position="106"/>
        <end position="123"/>
    </location>
</feature>
<evidence type="ECO:0000256" key="2">
    <source>
        <dbReference type="SAM" id="Phobius"/>
    </source>
</evidence>
<gene>
    <name evidence="3" type="ORF">CPELLU_LOCUS14804</name>
</gene>
<organism evidence="3 4">
    <name type="scientific">Cetraspora pellucida</name>
    <dbReference type="NCBI Taxonomy" id="1433469"/>
    <lineage>
        <taxon>Eukaryota</taxon>
        <taxon>Fungi</taxon>
        <taxon>Fungi incertae sedis</taxon>
        <taxon>Mucoromycota</taxon>
        <taxon>Glomeromycotina</taxon>
        <taxon>Glomeromycetes</taxon>
        <taxon>Diversisporales</taxon>
        <taxon>Gigasporaceae</taxon>
        <taxon>Cetraspora</taxon>
    </lineage>
</organism>